<dbReference type="SUPFAM" id="SSF51101">
    <property type="entry name" value="Mannose-binding lectins"/>
    <property type="match status" value="1"/>
</dbReference>
<evidence type="ECO:0000313" key="7">
    <source>
        <dbReference type="Proteomes" id="UP001623349"/>
    </source>
</evidence>
<accession>A0ABQ0FN30</accession>
<keyword evidence="1 4" id="KW-0732">Signal</keyword>
<evidence type="ECO:0000313" key="6">
    <source>
        <dbReference type="EMBL" id="GAB1300649.1"/>
    </source>
</evidence>
<protein>
    <submittedName>
        <fullName evidence="6">Spermine-binding protein-like</fullName>
    </submittedName>
</protein>
<proteinExistence type="predicted"/>
<name>A0ABQ0FN30_APOSI</name>
<dbReference type="PROSITE" id="PS51752">
    <property type="entry name" value="JACALIN_LECTIN"/>
    <property type="match status" value="1"/>
</dbReference>
<dbReference type="PANTHER" id="PTHR33589:SF1">
    <property type="entry name" value="ZYMOGEN GRANULE PROTEIN 16 HOMOLOG B"/>
    <property type="match status" value="1"/>
</dbReference>
<feature type="compositionally biased region" description="Basic and acidic residues" evidence="3">
    <location>
        <begin position="160"/>
        <end position="178"/>
    </location>
</feature>
<feature type="domain" description="Jacalin-type lectin" evidence="5">
    <location>
        <begin position="15"/>
        <end position="151"/>
    </location>
</feature>
<dbReference type="InterPro" id="IPR052321">
    <property type="entry name" value="PolyBind_ProtTraffic"/>
</dbReference>
<dbReference type="InterPro" id="IPR001229">
    <property type="entry name" value="Jacalin-like_lectin_dom"/>
</dbReference>
<evidence type="ECO:0000256" key="4">
    <source>
        <dbReference type="SAM" id="SignalP"/>
    </source>
</evidence>
<feature type="chain" id="PRO_5046140207" evidence="4">
    <location>
        <begin position="18"/>
        <end position="219"/>
    </location>
</feature>
<dbReference type="Pfam" id="PF01419">
    <property type="entry name" value="Jacalin"/>
    <property type="match status" value="1"/>
</dbReference>
<keyword evidence="2" id="KW-0430">Lectin</keyword>
<sequence>MLLLLTLALLASPTCRAQNVLGRSVGDYFYVQGEDHGELKGMRVFLSLLKFIKGIQLQFGNYWSEVYGSRSPNSVEFLLEDGEHVIKVNGSAMLCLTSLTFTTNKGRVATFGVRRGRFFDNSGGSDKHLLSVDGTHTPGLCITGMGFKWEENEKVLMPTERVKVSRDSSDISKEKEGEGRDEDEDEDDEDNGKDDDYDDDDDGDDDDDDDDDKEDEEEE</sequence>
<keyword evidence="7" id="KW-1185">Reference proteome</keyword>
<feature type="signal peptide" evidence="4">
    <location>
        <begin position="1"/>
        <end position="17"/>
    </location>
</feature>
<reference evidence="6 7" key="1">
    <citation type="submission" date="2024-08" db="EMBL/GenBank/DDBJ databases">
        <title>The draft genome of Apodemus speciosus.</title>
        <authorList>
            <person name="Nabeshima K."/>
            <person name="Suzuki S."/>
            <person name="Onuma M."/>
        </authorList>
    </citation>
    <scope>NUCLEOTIDE SEQUENCE [LARGE SCALE GENOMIC DNA]</scope>
    <source>
        <strain evidence="6">IB14-021</strain>
    </source>
</reference>
<dbReference type="Gene3D" id="2.100.10.30">
    <property type="entry name" value="Jacalin-like lectin domain"/>
    <property type="match status" value="1"/>
</dbReference>
<dbReference type="PANTHER" id="PTHR33589">
    <property type="entry name" value="OS11G0524900 PROTEIN"/>
    <property type="match status" value="1"/>
</dbReference>
<dbReference type="InterPro" id="IPR036404">
    <property type="entry name" value="Jacalin-like_lectin_dom_sf"/>
</dbReference>
<evidence type="ECO:0000256" key="3">
    <source>
        <dbReference type="SAM" id="MobiDB-lite"/>
    </source>
</evidence>
<evidence type="ECO:0000259" key="5">
    <source>
        <dbReference type="PROSITE" id="PS51752"/>
    </source>
</evidence>
<evidence type="ECO:0000256" key="2">
    <source>
        <dbReference type="ARBA" id="ARBA00022734"/>
    </source>
</evidence>
<comment type="caution">
    <text evidence="6">The sequence shown here is derived from an EMBL/GenBank/DDBJ whole genome shotgun (WGS) entry which is preliminary data.</text>
</comment>
<feature type="region of interest" description="Disordered" evidence="3">
    <location>
        <begin position="160"/>
        <end position="219"/>
    </location>
</feature>
<dbReference type="Proteomes" id="UP001623349">
    <property type="component" value="Unassembled WGS sequence"/>
</dbReference>
<feature type="compositionally biased region" description="Acidic residues" evidence="3">
    <location>
        <begin position="179"/>
        <end position="219"/>
    </location>
</feature>
<dbReference type="CDD" id="cd09611">
    <property type="entry name" value="Jacalin_ZG16_like"/>
    <property type="match status" value="1"/>
</dbReference>
<dbReference type="SMART" id="SM00915">
    <property type="entry name" value="Jacalin"/>
    <property type="match status" value="1"/>
</dbReference>
<evidence type="ECO:0000256" key="1">
    <source>
        <dbReference type="ARBA" id="ARBA00022729"/>
    </source>
</evidence>
<dbReference type="EMBL" id="BAAFST010000017">
    <property type="protein sequence ID" value="GAB1300649.1"/>
    <property type="molecule type" value="Genomic_DNA"/>
</dbReference>
<organism evidence="6 7">
    <name type="scientific">Apodemus speciosus</name>
    <name type="common">Large Japanese field mouse</name>
    <dbReference type="NCBI Taxonomy" id="105296"/>
    <lineage>
        <taxon>Eukaryota</taxon>
        <taxon>Metazoa</taxon>
        <taxon>Chordata</taxon>
        <taxon>Craniata</taxon>
        <taxon>Vertebrata</taxon>
        <taxon>Euteleostomi</taxon>
        <taxon>Mammalia</taxon>
        <taxon>Eutheria</taxon>
        <taxon>Euarchontoglires</taxon>
        <taxon>Glires</taxon>
        <taxon>Rodentia</taxon>
        <taxon>Myomorpha</taxon>
        <taxon>Muroidea</taxon>
        <taxon>Muridae</taxon>
        <taxon>Murinae</taxon>
        <taxon>Apodemus</taxon>
    </lineage>
</organism>
<gene>
    <name evidence="6" type="ORF">APTSU1_001588700</name>
</gene>